<feature type="transmembrane region" description="Helical" evidence="2">
    <location>
        <begin position="103"/>
        <end position="124"/>
    </location>
</feature>
<name>A0A1V0SIJ0_9VIRU</name>
<keyword evidence="2" id="KW-0812">Transmembrane</keyword>
<feature type="region of interest" description="Disordered" evidence="1">
    <location>
        <begin position="1"/>
        <end position="41"/>
    </location>
</feature>
<keyword evidence="2" id="KW-1133">Transmembrane helix</keyword>
<evidence type="ECO:0000256" key="2">
    <source>
        <dbReference type="SAM" id="Phobius"/>
    </source>
</evidence>
<sequence length="272" mass="30335">MTDQNNDLINIQGTKKPDETTPLKLHSLPPNDSSGPINKNKDIKLVKPKDASIQTTTDSGILNNWTDANINTLRTWKGSMRQALYIYNHVLEKLKRKLNHYNIVILVLGILATLISAISTYALVNTTTTINSLSANTTTLTNLDSTNVNVGLVISIVNLIIGAIITILKGLIKLFSLDDLVSSYTLYLERLDQLYSTIANQLTLPPKLRQDACDFIKSENDIYLKLIKESPEIASSEYNLSLTAYRKYLQDESANLKFASTYNNNDNIIEIA</sequence>
<accession>A0A1V0SIJ0</accession>
<feature type="compositionally biased region" description="Polar residues" evidence="1">
    <location>
        <begin position="1"/>
        <end position="13"/>
    </location>
</feature>
<dbReference type="EMBL" id="KY684108">
    <property type="protein sequence ID" value="ARF11546.1"/>
    <property type="molecule type" value="Genomic_DNA"/>
</dbReference>
<organism evidence="3">
    <name type="scientific">Klosneuvirus KNV1</name>
    <dbReference type="NCBI Taxonomy" id="1977640"/>
    <lineage>
        <taxon>Viruses</taxon>
        <taxon>Varidnaviria</taxon>
        <taxon>Bamfordvirae</taxon>
        <taxon>Nucleocytoviricota</taxon>
        <taxon>Megaviricetes</taxon>
        <taxon>Imitervirales</taxon>
        <taxon>Mimiviridae</taxon>
        <taxon>Klosneuvirinae</taxon>
        <taxon>Klosneuvirus</taxon>
    </lineage>
</organism>
<gene>
    <name evidence="3" type="ORF">Klosneuvirus_1_403</name>
</gene>
<feature type="transmembrane region" description="Helical" evidence="2">
    <location>
        <begin position="148"/>
        <end position="168"/>
    </location>
</feature>
<proteinExistence type="predicted"/>
<protein>
    <submittedName>
        <fullName evidence="3">Uncharacterized protein</fullName>
    </submittedName>
</protein>
<reference evidence="3" key="1">
    <citation type="journal article" date="2017" name="Science">
        <title>Giant viruses with an expanded complement of translation system components.</title>
        <authorList>
            <person name="Schulz F."/>
            <person name="Yutin N."/>
            <person name="Ivanova N.N."/>
            <person name="Ortega D.R."/>
            <person name="Lee T.K."/>
            <person name="Vierheilig J."/>
            <person name="Daims H."/>
            <person name="Horn M."/>
            <person name="Wagner M."/>
            <person name="Jensen G.J."/>
            <person name="Kyrpides N.C."/>
            <person name="Koonin E.V."/>
            <person name="Woyke T."/>
        </authorList>
    </citation>
    <scope>NUCLEOTIDE SEQUENCE</scope>
    <source>
        <strain evidence="3">KNV1</strain>
    </source>
</reference>
<keyword evidence="2" id="KW-0472">Membrane</keyword>
<evidence type="ECO:0000313" key="3">
    <source>
        <dbReference type="EMBL" id="ARF11546.1"/>
    </source>
</evidence>
<evidence type="ECO:0000256" key="1">
    <source>
        <dbReference type="SAM" id="MobiDB-lite"/>
    </source>
</evidence>